<dbReference type="InterPro" id="IPR003148">
    <property type="entry name" value="RCK_N"/>
</dbReference>
<keyword evidence="5" id="KW-0631">Potassium channel</keyword>
<evidence type="ECO:0000259" key="13">
    <source>
        <dbReference type="Pfam" id="PF03493"/>
    </source>
</evidence>
<organism evidence="15 16">
    <name type="scientific">Thraustotheca clavata</name>
    <dbReference type="NCBI Taxonomy" id="74557"/>
    <lineage>
        <taxon>Eukaryota</taxon>
        <taxon>Sar</taxon>
        <taxon>Stramenopiles</taxon>
        <taxon>Oomycota</taxon>
        <taxon>Saprolegniomycetes</taxon>
        <taxon>Saprolegniales</taxon>
        <taxon>Achlyaceae</taxon>
        <taxon>Thraustotheca</taxon>
    </lineage>
</organism>
<keyword evidence="16" id="KW-1185">Reference proteome</keyword>
<reference evidence="15 16" key="1">
    <citation type="journal article" date="2014" name="Genome Biol. Evol.">
        <title>The secreted proteins of Achlya hypogyna and Thraustotheca clavata identify the ancestral oomycete secretome and reveal gene acquisitions by horizontal gene transfer.</title>
        <authorList>
            <person name="Misner I."/>
            <person name="Blouin N."/>
            <person name="Leonard G."/>
            <person name="Richards T.A."/>
            <person name="Lane C.E."/>
        </authorList>
    </citation>
    <scope>NUCLEOTIDE SEQUENCE [LARGE SCALE GENOMIC DNA]</scope>
    <source>
        <strain evidence="15 16">ATCC 34112</strain>
    </source>
</reference>
<comment type="subcellular location">
    <subcellularLocation>
        <location evidence="1">Membrane</location>
        <topology evidence="1">Multi-pass membrane protein</topology>
    </subcellularLocation>
</comment>
<feature type="transmembrane region" description="Helical" evidence="11">
    <location>
        <begin position="59"/>
        <end position="80"/>
    </location>
</feature>
<keyword evidence="10 15" id="KW-0407">Ion channel</keyword>
<evidence type="ECO:0000256" key="5">
    <source>
        <dbReference type="ARBA" id="ARBA00022826"/>
    </source>
</evidence>
<evidence type="ECO:0000256" key="10">
    <source>
        <dbReference type="ARBA" id="ARBA00023303"/>
    </source>
</evidence>
<evidence type="ECO:0000256" key="6">
    <source>
        <dbReference type="ARBA" id="ARBA00022958"/>
    </source>
</evidence>
<evidence type="ECO:0000256" key="3">
    <source>
        <dbReference type="ARBA" id="ARBA00022538"/>
    </source>
</evidence>
<evidence type="ECO:0000256" key="11">
    <source>
        <dbReference type="SAM" id="Phobius"/>
    </source>
</evidence>
<dbReference type="PRINTS" id="PR00169">
    <property type="entry name" value="KCHANNEL"/>
</dbReference>
<feature type="transmembrane region" description="Helical" evidence="11">
    <location>
        <begin position="186"/>
        <end position="207"/>
    </location>
</feature>
<dbReference type="PANTHER" id="PTHR10027:SF10">
    <property type="entry name" value="SLOWPOKE 2, ISOFORM D"/>
    <property type="match status" value="1"/>
</dbReference>
<feature type="domain" description="Ion transport" evidence="12">
    <location>
        <begin position="62"/>
        <end position="307"/>
    </location>
</feature>
<dbReference type="EMBL" id="JNBS01000543">
    <property type="protein sequence ID" value="OQS04830.1"/>
    <property type="molecule type" value="Genomic_DNA"/>
</dbReference>
<dbReference type="InterPro" id="IPR003929">
    <property type="entry name" value="K_chnl_BK_asu"/>
</dbReference>
<comment type="caution">
    <text evidence="15">The sequence shown here is derived from an EMBL/GenBank/DDBJ whole genome shotgun (WGS) entry which is preliminary data.</text>
</comment>
<feature type="transmembrane region" description="Helical" evidence="11">
    <location>
        <begin position="86"/>
        <end position="105"/>
    </location>
</feature>
<dbReference type="Gene3D" id="3.40.50.720">
    <property type="entry name" value="NAD(P)-binding Rossmann-like Domain"/>
    <property type="match status" value="1"/>
</dbReference>
<keyword evidence="6" id="KW-0630">Potassium</keyword>
<sequence length="1003" mass="113620">MRGLAGKWLVILNYVCNGDVREKSWWPRDEFFPKRAHESFREYTQHTLEQSLAGRTLDAIMIVLSFVMVYLYMYVVWSSGGNTPSYGISLATQVIGVIFTLDYALRLYGAPLRWNYIHSYASIFDLICILPTWVEICTTQAQLDAFSKQSPENKQVIQLLRVLKSFRILRSYRLLRFTSSMVERQILVTLLTVICIIVSMSGAMQILELCPDQCVAWGCQDFLRTDGLKCVNNPICSQGQGSALYCCHCQSRPLFQWMYCMTVTISTVGYGDIAPKTRLGRLTMSFMILFTFVTLPIQVNSLVALISERSKFTSRYTGYKSHPTALLVSASQSINTTALQYFLSEFFHPDSPNWNETLLILHSHPPSAEMLKIIHAYEPRITYIVGSPLNVYDQKRAALSRAVVCYVISNHRSFAQAELLDQNSSLLTAVCRRIVAPKVPILTQVLSGSTVQHCLFSGATCVVSIEQLKLALISKSTYVVGTSTLLSNLVTTISPSYEHSPTKDPWEHAYLHGYRHEIHMLELPSQYSELLYGELIIFLFHRLHIICIAIETLEGPQFMRMDHKLTILHDGTTHVYVVANGTQAKDDVRKITQEEIHSFMAEFCKNEPTLQSKVAAKSAQDIQASKQRIETKKRQLLKIPALMKYLGTTRASQANAAAIVLAKSKRASSTGRTISPEEIKSPFDLFVEKPLPPNLRNHIILIGLPFSLFDVITTLKAANKDEAQVIVIMSQQLLTEDQFKSIFWFANTTYFFQGSALSAMDLQKASIQLARAIIVLGSARTRRKYLDENMVDSDAITTVRYIVEACQHNKVKPNMIVEIDKASNVKFLSMVVLSHRRSPRRVLRRLRHYYEDEDEGVEANDVPIPDLPHIFEPAYASGNLKKVIFDLMIRLGRVYVTGVINRVMSEWYRKPYLIHILDMLLRGHTTDISKQRQLFQAALPFALYGKTFAEAFIRLIRAGVICIGVLHAGNTCSFVYTNPPLDTVLSKDDRLFLIGEARDVIEV</sequence>
<dbReference type="InterPro" id="IPR027359">
    <property type="entry name" value="Volt_channel_dom_sf"/>
</dbReference>
<evidence type="ECO:0000256" key="9">
    <source>
        <dbReference type="ARBA" id="ARBA00023136"/>
    </source>
</evidence>
<dbReference type="InterPro" id="IPR047871">
    <property type="entry name" value="K_chnl_Slo-like"/>
</dbReference>
<dbReference type="Pfam" id="PF03493">
    <property type="entry name" value="BK_channel_a"/>
    <property type="match status" value="1"/>
</dbReference>
<dbReference type="Gene3D" id="1.10.287.70">
    <property type="match status" value="1"/>
</dbReference>
<dbReference type="Pfam" id="PF22614">
    <property type="entry name" value="Slo-like_RCK"/>
    <property type="match status" value="2"/>
</dbReference>
<dbReference type="OrthoDB" id="74819at2759"/>
<evidence type="ECO:0000256" key="7">
    <source>
        <dbReference type="ARBA" id="ARBA00022989"/>
    </source>
</evidence>
<dbReference type="Proteomes" id="UP000243217">
    <property type="component" value="Unassembled WGS sequence"/>
</dbReference>
<name>A0A1W0A452_9STRA</name>
<evidence type="ECO:0000256" key="2">
    <source>
        <dbReference type="ARBA" id="ARBA00022448"/>
    </source>
</evidence>
<evidence type="ECO:0000256" key="8">
    <source>
        <dbReference type="ARBA" id="ARBA00023065"/>
    </source>
</evidence>
<gene>
    <name evidence="15" type="ORF">THRCLA_02956</name>
</gene>
<dbReference type="Pfam" id="PF00520">
    <property type="entry name" value="Ion_trans"/>
    <property type="match status" value="1"/>
</dbReference>
<feature type="domain" description="Calcium-activated potassium channel BK alpha subunit" evidence="13">
    <location>
        <begin position="462"/>
        <end position="550"/>
    </location>
</feature>
<dbReference type="GO" id="GO:0016020">
    <property type="term" value="C:membrane"/>
    <property type="evidence" value="ECO:0007669"/>
    <property type="project" value="UniProtKB-SubCell"/>
</dbReference>
<feature type="domain" description="RCK N-terminal" evidence="14">
    <location>
        <begin position="332"/>
        <end position="443"/>
    </location>
</feature>
<dbReference type="InterPro" id="IPR005821">
    <property type="entry name" value="Ion_trans_dom"/>
</dbReference>
<keyword evidence="8" id="KW-0406">Ion transport</keyword>
<dbReference type="PANTHER" id="PTHR10027">
    <property type="entry name" value="CALCIUM-ACTIVATED POTASSIUM CHANNEL ALPHA CHAIN"/>
    <property type="match status" value="1"/>
</dbReference>
<feature type="transmembrane region" description="Helical" evidence="11">
    <location>
        <begin position="254"/>
        <end position="274"/>
    </location>
</feature>
<evidence type="ECO:0000256" key="1">
    <source>
        <dbReference type="ARBA" id="ARBA00004141"/>
    </source>
</evidence>
<protein>
    <submittedName>
        <fullName evidence="15">Calcium-activated potassium channel subunit alpha-1</fullName>
    </submittedName>
</protein>
<dbReference type="SUPFAM" id="SSF81324">
    <property type="entry name" value="Voltage-gated potassium channels"/>
    <property type="match status" value="1"/>
</dbReference>
<feature type="transmembrane region" description="Helical" evidence="11">
    <location>
        <begin position="286"/>
        <end position="306"/>
    </location>
</feature>
<evidence type="ECO:0000313" key="15">
    <source>
        <dbReference type="EMBL" id="OQS04830.1"/>
    </source>
</evidence>
<keyword evidence="3" id="KW-0633">Potassium transport</keyword>
<keyword evidence="4 11" id="KW-0812">Transmembrane</keyword>
<keyword evidence="7 11" id="KW-1133">Transmembrane helix</keyword>
<proteinExistence type="predicted"/>
<dbReference type="Gene3D" id="1.20.120.350">
    <property type="entry name" value="Voltage-gated potassium channels. Chain C"/>
    <property type="match status" value="1"/>
</dbReference>
<evidence type="ECO:0000259" key="14">
    <source>
        <dbReference type="Pfam" id="PF22614"/>
    </source>
</evidence>
<evidence type="ECO:0000256" key="4">
    <source>
        <dbReference type="ARBA" id="ARBA00022692"/>
    </source>
</evidence>
<accession>A0A1W0A452</accession>
<feature type="domain" description="RCK N-terminal" evidence="14">
    <location>
        <begin position="695"/>
        <end position="808"/>
    </location>
</feature>
<evidence type="ECO:0000259" key="12">
    <source>
        <dbReference type="Pfam" id="PF00520"/>
    </source>
</evidence>
<keyword evidence="9 11" id="KW-0472">Membrane</keyword>
<keyword evidence="2" id="KW-0813">Transport</keyword>
<evidence type="ECO:0000313" key="16">
    <source>
        <dbReference type="Proteomes" id="UP000243217"/>
    </source>
</evidence>
<dbReference type="GO" id="GO:0005267">
    <property type="term" value="F:potassium channel activity"/>
    <property type="evidence" value="ECO:0007669"/>
    <property type="project" value="UniProtKB-KW"/>
</dbReference>
<dbReference type="AlphaFoldDB" id="A0A1W0A452"/>